<dbReference type="InterPro" id="IPR010666">
    <property type="entry name" value="Znf_GRF"/>
</dbReference>
<name>A0AAW2CX65_9ROSI</name>
<keyword evidence="1" id="KW-0479">Metal-binding</keyword>
<dbReference type="GO" id="GO:0008270">
    <property type="term" value="F:zinc ion binding"/>
    <property type="evidence" value="ECO:0007669"/>
    <property type="project" value="UniProtKB-KW"/>
</dbReference>
<evidence type="ECO:0000256" key="2">
    <source>
        <dbReference type="ARBA" id="ARBA00022771"/>
    </source>
</evidence>
<organism evidence="7 8">
    <name type="scientific">Lithocarpus litseifolius</name>
    <dbReference type="NCBI Taxonomy" id="425828"/>
    <lineage>
        <taxon>Eukaryota</taxon>
        <taxon>Viridiplantae</taxon>
        <taxon>Streptophyta</taxon>
        <taxon>Embryophyta</taxon>
        <taxon>Tracheophyta</taxon>
        <taxon>Spermatophyta</taxon>
        <taxon>Magnoliopsida</taxon>
        <taxon>eudicotyledons</taxon>
        <taxon>Gunneridae</taxon>
        <taxon>Pentapetalae</taxon>
        <taxon>rosids</taxon>
        <taxon>fabids</taxon>
        <taxon>Fagales</taxon>
        <taxon>Fagaceae</taxon>
        <taxon>Lithocarpus</taxon>
    </lineage>
</organism>
<keyword evidence="8" id="KW-1185">Reference proteome</keyword>
<reference evidence="7 8" key="1">
    <citation type="submission" date="2024-01" db="EMBL/GenBank/DDBJ databases">
        <title>A telomere-to-telomere, gap-free genome of sweet tea (Lithocarpus litseifolius).</title>
        <authorList>
            <person name="Zhou J."/>
        </authorList>
    </citation>
    <scope>NUCLEOTIDE SEQUENCE [LARGE SCALE GENOMIC DNA]</scope>
    <source>
        <strain evidence="7">Zhou-2022a</strain>
        <tissue evidence="7">Leaf</tissue>
    </source>
</reference>
<dbReference type="EMBL" id="JAZDWU010000005">
    <property type="protein sequence ID" value="KAL0002667.1"/>
    <property type="molecule type" value="Genomic_DNA"/>
</dbReference>
<keyword evidence="2 4" id="KW-0863">Zinc-finger</keyword>
<feature type="coiled-coil region" evidence="5">
    <location>
        <begin position="122"/>
        <end position="152"/>
    </location>
</feature>
<dbReference type="AlphaFoldDB" id="A0AAW2CX65"/>
<evidence type="ECO:0000256" key="1">
    <source>
        <dbReference type="ARBA" id="ARBA00022723"/>
    </source>
</evidence>
<keyword evidence="3" id="KW-0862">Zinc</keyword>
<evidence type="ECO:0000313" key="7">
    <source>
        <dbReference type="EMBL" id="KAL0002667.1"/>
    </source>
</evidence>
<accession>A0AAW2CX65</accession>
<comment type="caution">
    <text evidence="7">The sequence shown here is derived from an EMBL/GenBank/DDBJ whole genome shotgun (WGS) entry which is preliminary data.</text>
</comment>
<keyword evidence="5" id="KW-0175">Coiled coil</keyword>
<evidence type="ECO:0000313" key="8">
    <source>
        <dbReference type="Proteomes" id="UP001459277"/>
    </source>
</evidence>
<evidence type="ECO:0000256" key="4">
    <source>
        <dbReference type="PROSITE-ProRule" id="PRU01343"/>
    </source>
</evidence>
<sequence>MCSSWFGVFGGGESTGFATSKLREVVSVKKIKESCFVDMSSSSGNFSGSCVHMCNEQTCVLRTSLSLYNFGRRFLGCSRYKVGPKCPFFVWLDNLTCPRGNEIAPLALERMSRLQITLQLANKRERTALKTAEKARKMAEKALEEEAKAKERGRKA</sequence>
<protein>
    <recommendedName>
        <fullName evidence="6">GRF-type domain-containing protein</fullName>
    </recommendedName>
</protein>
<evidence type="ECO:0000259" key="6">
    <source>
        <dbReference type="PROSITE" id="PS51999"/>
    </source>
</evidence>
<feature type="domain" description="GRF-type" evidence="6">
    <location>
        <begin position="50"/>
        <end position="95"/>
    </location>
</feature>
<evidence type="ECO:0000256" key="3">
    <source>
        <dbReference type="ARBA" id="ARBA00022833"/>
    </source>
</evidence>
<dbReference type="PROSITE" id="PS51999">
    <property type="entry name" value="ZF_GRF"/>
    <property type="match status" value="1"/>
</dbReference>
<evidence type="ECO:0000256" key="5">
    <source>
        <dbReference type="SAM" id="Coils"/>
    </source>
</evidence>
<dbReference type="Proteomes" id="UP001459277">
    <property type="component" value="Unassembled WGS sequence"/>
</dbReference>
<gene>
    <name evidence="7" type="ORF">SO802_016448</name>
</gene>
<proteinExistence type="predicted"/>